<gene>
    <name evidence="1" type="ORF">PMEA_00015139</name>
</gene>
<sequence length="101" mass="11571">MSKEEPKLELELKHHKAVRGAYKGHCNQDIKRAERLLTDTDATNVTELKAIAERLSRRLEEIKAMDSAILSALAMDEEISEEADHALTFQDGIHYWILKIK</sequence>
<protein>
    <submittedName>
        <fullName evidence="1">Uncharacterized protein</fullName>
    </submittedName>
</protein>
<proteinExistence type="predicted"/>
<comment type="caution">
    <text evidence="1">The sequence shown here is derived from an EMBL/GenBank/DDBJ whole genome shotgun (WGS) entry which is preliminary data.</text>
</comment>
<reference evidence="1 2" key="1">
    <citation type="submission" date="2022-05" db="EMBL/GenBank/DDBJ databases">
        <authorList>
            <consortium name="Genoscope - CEA"/>
            <person name="William W."/>
        </authorList>
    </citation>
    <scope>NUCLEOTIDE SEQUENCE [LARGE SCALE GENOMIC DNA]</scope>
</reference>
<name>A0AAU9X213_9CNID</name>
<keyword evidence="2" id="KW-1185">Reference proteome</keyword>
<evidence type="ECO:0000313" key="1">
    <source>
        <dbReference type="EMBL" id="CAH3133525.1"/>
    </source>
</evidence>
<dbReference type="Proteomes" id="UP001159428">
    <property type="component" value="Unassembled WGS sequence"/>
</dbReference>
<organism evidence="1 2">
    <name type="scientific">Pocillopora meandrina</name>
    <dbReference type="NCBI Taxonomy" id="46732"/>
    <lineage>
        <taxon>Eukaryota</taxon>
        <taxon>Metazoa</taxon>
        <taxon>Cnidaria</taxon>
        <taxon>Anthozoa</taxon>
        <taxon>Hexacorallia</taxon>
        <taxon>Scleractinia</taxon>
        <taxon>Astrocoeniina</taxon>
        <taxon>Pocilloporidae</taxon>
        <taxon>Pocillopora</taxon>
    </lineage>
</organism>
<feature type="non-terminal residue" evidence="1">
    <location>
        <position position="101"/>
    </location>
</feature>
<accession>A0AAU9X213</accession>
<evidence type="ECO:0000313" key="2">
    <source>
        <dbReference type="Proteomes" id="UP001159428"/>
    </source>
</evidence>
<dbReference type="AlphaFoldDB" id="A0AAU9X213"/>
<dbReference type="EMBL" id="CALNXJ010000027">
    <property type="protein sequence ID" value="CAH3133525.1"/>
    <property type="molecule type" value="Genomic_DNA"/>
</dbReference>